<feature type="transmembrane region" description="Helical" evidence="2">
    <location>
        <begin position="318"/>
        <end position="344"/>
    </location>
</feature>
<keyword evidence="2" id="KW-1133">Transmembrane helix</keyword>
<comment type="caution">
    <text evidence="3">The sequence shown here is derived from an EMBL/GenBank/DDBJ whole genome shotgun (WGS) entry which is preliminary data.</text>
</comment>
<keyword evidence="2" id="KW-0812">Transmembrane</keyword>
<proteinExistence type="predicted"/>
<keyword evidence="2" id="KW-0472">Membrane</keyword>
<dbReference type="Proteomes" id="UP000249046">
    <property type="component" value="Unassembled WGS sequence"/>
</dbReference>
<evidence type="ECO:0000256" key="1">
    <source>
        <dbReference type="SAM" id="MobiDB-lite"/>
    </source>
</evidence>
<sequence length="478" mass="52735">MRQGADERAIKRAYAQQLRFARPEQDPAAFQALNEAYQAALHAVREQTPPDDAADRMPIENSASAEIAAESTAASEQGQAAESPVTHADHTPFDFDAYMTELIERADTNDPDAVAAWLAQQPALWSLEVKAAVGEATLHVLFQHAGRVPLPGPVFDRVLRFFDLDQILAGPHPLALQSLRRRLRLNWEMQPDHVGELASRVRNPDGGIEVASTRRHLAALGTPFTWVRVLRQALPPRRPTERAVFLQRMLEGQPEEAPDALDRRQMAFWLRAGDRSRFSIPRLAVGAARAGVALLAAFTADLALEATLGQGDDPFRPWLTFVVAILCALWGILTAGFSAAIWQALPERSGHAPALWLRRVFVPILCLLAIGLRITAPHGPSSILAPVGSNSPSAASWQRDAAMVVAVIALLIAVFRFARRANWHFPDWPRGVYAIMLYGVLKALVFGGRVFVDYSEVVAVLAFAVWAADLWRHRIFLR</sequence>
<evidence type="ECO:0000256" key="2">
    <source>
        <dbReference type="SAM" id="Phobius"/>
    </source>
</evidence>
<dbReference type="AlphaFoldDB" id="A0A2W5JYR3"/>
<feature type="transmembrane region" description="Helical" evidence="2">
    <location>
        <begin position="401"/>
        <end position="418"/>
    </location>
</feature>
<evidence type="ECO:0008006" key="5">
    <source>
        <dbReference type="Google" id="ProtNLM"/>
    </source>
</evidence>
<reference evidence="3 4" key="1">
    <citation type="submission" date="2017-08" db="EMBL/GenBank/DDBJ databases">
        <title>Infants hospitalized years apart are colonized by the same room-sourced microbial strains.</title>
        <authorList>
            <person name="Brooks B."/>
            <person name="Olm M.R."/>
            <person name="Firek B.A."/>
            <person name="Baker R."/>
            <person name="Thomas B.C."/>
            <person name="Morowitz M.J."/>
            <person name="Banfield J.F."/>
        </authorList>
    </citation>
    <scope>NUCLEOTIDE SEQUENCE [LARGE SCALE GENOMIC DNA]</scope>
    <source>
        <strain evidence="3">S2_005_003_R2_42</strain>
    </source>
</reference>
<name>A0A2W5JYR3_9GAMM</name>
<evidence type="ECO:0000313" key="3">
    <source>
        <dbReference type="EMBL" id="PZQ09976.1"/>
    </source>
</evidence>
<feature type="region of interest" description="Disordered" evidence="1">
    <location>
        <begin position="64"/>
        <end position="90"/>
    </location>
</feature>
<feature type="transmembrane region" description="Helical" evidence="2">
    <location>
        <begin position="356"/>
        <end position="376"/>
    </location>
</feature>
<feature type="transmembrane region" description="Helical" evidence="2">
    <location>
        <begin position="280"/>
        <end position="298"/>
    </location>
</feature>
<dbReference type="EMBL" id="QFPO01000023">
    <property type="protein sequence ID" value="PZQ09976.1"/>
    <property type="molecule type" value="Genomic_DNA"/>
</dbReference>
<feature type="compositionally biased region" description="Low complexity" evidence="1">
    <location>
        <begin position="64"/>
        <end position="76"/>
    </location>
</feature>
<evidence type="ECO:0000313" key="4">
    <source>
        <dbReference type="Proteomes" id="UP000249046"/>
    </source>
</evidence>
<feature type="transmembrane region" description="Helical" evidence="2">
    <location>
        <begin position="430"/>
        <end position="448"/>
    </location>
</feature>
<gene>
    <name evidence="3" type="ORF">DI564_16720</name>
</gene>
<protein>
    <recommendedName>
        <fullName evidence="5">Molecular chaperone DnaJ</fullName>
    </recommendedName>
</protein>
<accession>A0A2W5JYR3</accession>
<organism evidence="3 4">
    <name type="scientific">Rhodanobacter denitrificans</name>
    <dbReference type="NCBI Taxonomy" id="666685"/>
    <lineage>
        <taxon>Bacteria</taxon>
        <taxon>Pseudomonadati</taxon>
        <taxon>Pseudomonadota</taxon>
        <taxon>Gammaproteobacteria</taxon>
        <taxon>Lysobacterales</taxon>
        <taxon>Rhodanobacteraceae</taxon>
        <taxon>Rhodanobacter</taxon>
    </lineage>
</organism>